<dbReference type="Gene3D" id="3.40.640.10">
    <property type="entry name" value="Type I PLP-dependent aspartate aminotransferase-like (Major domain)"/>
    <property type="match status" value="1"/>
</dbReference>
<evidence type="ECO:0000256" key="1">
    <source>
        <dbReference type="ARBA" id="ARBA00001933"/>
    </source>
</evidence>
<dbReference type="GO" id="GO:0031071">
    <property type="term" value="F:cysteine desulfurase activity"/>
    <property type="evidence" value="ECO:0007669"/>
    <property type="project" value="UniProtKB-EC"/>
</dbReference>
<evidence type="ECO:0000256" key="3">
    <source>
        <dbReference type="ARBA" id="ARBA00022679"/>
    </source>
</evidence>
<dbReference type="InterPro" id="IPR015422">
    <property type="entry name" value="PyrdxlP-dep_Trfase_small"/>
</dbReference>
<comment type="similarity">
    <text evidence="2">Belongs to the class-V pyridoxal-phosphate-dependent aminotransferase family. NifS/IscS subfamily.</text>
</comment>
<dbReference type="Pfam" id="PF00266">
    <property type="entry name" value="Aminotran_5"/>
    <property type="match status" value="1"/>
</dbReference>
<evidence type="ECO:0000256" key="7">
    <source>
        <dbReference type="ARBA" id="ARBA00023014"/>
    </source>
</evidence>
<protein>
    <submittedName>
        <fullName evidence="10">Cysteine desulfurase</fullName>
        <ecNumber evidence="10">2.8.1.7</ecNumber>
    </submittedName>
</protein>
<dbReference type="Gene3D" id="3.90.1150.10">
    <property type="entry name" value="Aspartate Aminotransferase, domain 1"/>
    <property type="match status" value="1"/>
</dbReference>
<dbReference type="InterPro" id="IPR015424">
    <property type="entry name" value="PyrdxlP-dep_Trfase"/>
</dbReference>
<evidence type="ECO:0000256" key="5">
    <source>
        <dbReference type="ARBA" id="ARBA00022898"/>
    </source>
</evidence>
<sequence length="387" mass="42517">MTEKLLYFDHNATTPLAPEVLEEMLPFLRESYGNPSSLHRLGQEASRALQLARERLSAFLHAQPEEIIFTSGGTESNHLAFFSALGTTGRTQFVTTQVEHASVYRLCQFLQRKGYQVHYVGVNKHGQPNWEEFERYISSRSALVSVAWANSETGVLSPIEMIGELCRSQGVLFHCDAVQVAGKLPIEWSQLPMDFLSLSAHKFHGPKGVGALLVRKGVPVEPLFFGGGQEQGRRSGTENVAGIVGMGKAAELASQYLAENGPAKLAELRNWFEDKLLAEIPGVRVVGQGSPRIPNTTSLFVPGTEAYTLVHELSHRGICVSTGSACSSRSVEPSRVLRAMGFSAREARATLRISLSRYTTREELCVLTEILPSLVEEVRRAFSVDSS</sequence>
<dbReference type="Proteomes" id="UP000663859">
    <property type="component" value="Unassembled WGS sequence"/>
</dbReference>
<keyword evidence="6" id="KW-0408">Iron</keyword>
<evidence type="ECO:0000256" key="8">
    <source>
        <dbReference type="ARBA" id="ARBA00050776"/>
    </source>
</evidence>
<accession>A0A8J2BS23</accession>
<dbReference type="InterPro" id="IPR000192">
    <property type="entry name" value="Aminotrans_V_dom"/>
</dbReference>
<dbReference type="Gene3D" id="1.10.260.50">
    <property type="match status" value="1"/>
</dbReference>
<evidence type="ECO:0000313" key="10">
    <source>
        <dbReference type="EMBL" id="CAF0693961.1"/>
    </source>
</evidence>
<evidence type="ECO:0000256" key="6">
    <source>
        <dbReference type="ARBA" id="ARBA00023004"/>
    </source>
</evidence>
<evidence type="ECO:0000259" key="9">
    <source>
        <dbReference type="Pfam" id="PF00266"/>
    </source>
</evidence>
<keyword evidence="7" id="KW-0411">Iron-sulfur</keyword>
<gene>
    <name evidence="10" type="primary">nifS</name>
    <name evidence="10" type="ORF">MPNT_150031</name>
</gene>
<dbReference type="AlphaFoldDB" id="A0A8J2BS23"/>
<organism evidence="10 11">
    <name type="scientific">Candidatus Methylacidithermus pantelleriae</name>
    <dbReference type="NCBI Taxonomy" id="2744239"/>
    <lineage>
        <taxon>Bacteria</taxon>
        <taxon>Pseudomonadati</taxon>
        <taxon>Verrucomicrobiota</taxon>
        <taxon>Methylacidiphilae</taxon>
        <taxon>Methylacidiphilales</taxon>
        <taxon>Methylacidiphilaceae</taxon>
        <taxon>Candidatus Methylacidithermus</taxon>
    </lineage>
</organism>
<comment type="catalytic activity">
    <reaction evidence="8">
        <text>(sulfur carrier)-H + L-cysteine = (sulfur carrier)-SH + L-alanine</text>
        <dbReference type="Rhea" id="RHEA:43892"/>
        <dbReference type="Rhea" id="RHEA-COMP:14737"/>
        <dbReference type="Rhea" id="RHEA-COMP:14739"/>
        <dbReference type="ChEBI" id="CHEBI:29917"/>
        <dbReference type="ChEBI" id="CHEBI:35235"/>
        <dbReference type="ChEBI" id="CHEBI:57972"/>
        <dbReference type="ChEBI" id="CHEBI:64428"/>
        <dbReference type="EC" id="2.8.1.7"/>
    </reaction>
</comment>
<evidence type="ECO:0000256" key="2">
    <source>
        <dbReference type="ARBA" id="ARBA00006490"/>
    </source>
</evidence>
<dbReference type="InterPro" id="IPR015421">
    <property type="entry name" value="PyrdxlP-dep_Trfase_major"/>
</dbReference>
<reference evidence="10" key="1">
    <citation type="submission" date="2021-02" db="EMBL/GenBank/DDBJ databases">
        <authorList>
            <person name="Cremers G."/>
            <person name="Picone N."/>
        </authorList>
    </citation>
    <scope>NUCLEOTIDE SEQUENCE</scope>
    <source>
        <strain evidence="10">PQ17</strain>
    </source>
</reference>
<dbReference type="RefSeq" id="WP_174582957.1">
    <property type="nucleotide sequence ID" value="NZ_CAJNOB010000007.1"/>
</dbReference>
<keyword evidence="4" id="KW-0479">Metal-binding</keyword>
<dbReference type="SUPFAM" id="SSF53383">
    <property type="entry name" value="PLP-dependent transferases"/>
    <property type="match status" value="1"/>
</dbReference>
<dbReference type="GO" id="GO:0051536">
    <property type="term" value="F:iron-sulfur cluster binding"/>
    <property type="evidence" value="ECO:0007669"/>
    <property type="project" value="UniProtKB-KW"/>
</dbReference>
<comment type="cofactor">
    <cofactor evidence="1">
        <name>pyridoxal 5'-phosphate</name>
        <dbReference type="ChEBI" id="CHEBI:597326"/>
    </cofactor>
</comment>
<evidence type="ECO:0000313" key="11">
    <source>
        <dbReference type="Proteomes" id="UP000663859"/>
    </source>
</evidence>
<name>A0A8J2BS23_9BACT</name>
<dbReference type="EC" id="2.8.1.7" evidence="10"/>
<proteinExistence type="inferred from homology"/>
<keyword evidence="11" id="KW-1185">Reference proteome</keyword>
<feature type="domain" description="Aminotransferase class V" evidence="9">
    <location>
        <begin position="7"/>
        <end position="364"/>
    </location>
</feature>
<keyword evidence="3 10" id="KW-0808">Transferase</keyword>
<evidence type="ECO:0000256" key="4">
    <source>
        <dbReference type="ARBA" id="ARBA00022723"/>
    </source>
</evidence>
<dbReference type="GO" id="GO:0046872">
    <property type="term" value="F:metal ion binding"/>
    <property type="evidence" value="ECO:0007669"/>
    <property type="project" value="UniProtKB-KW"/>
</dbReference>
<dbReference type="InterPro" id="IPR016454">
    <property type="entry name" value="Cysteine_dSase"/>
</dbReference>
<keyword evidence="5" id="KW-0663">Pyridoxal phosphate</keyword>
<dbReference type="PANTHER" id="PTHR11601">
    <property type="entry name" value="CYSTEINE DESULFURYLASE FAMILY MEMBER"/>
    <property type="match status" value="1"/>
</dbReference>
<dbReference type="EMBL" id="CAJNOB010000007">
    <property type="protein sequence ID" value="CAF0693961.1"/>
    <property type="molecule type" value="Genomic_DNA"/>
</dbReference>
<dbReference type="PANTHER" id="PTHR11601:SF34">
    <property type="entry name" value="CYSTEINE DESULFURASE"/>
    <property type="match status" value="1"/>
</dbReference>
<comment type="caution">
    <text evidence="10">The sequence shown here is derived from an EMBL/GenBank/DDBJ whole genome shotgun (WGS) entry which is preliminary data.</text>
</comment>
<dbReference type="PIRSF" id="PIRSF005572">
    <property type="entry name" value="NifS"/>
    <property type="match status" value="1"/>
</dbReference>